<name>A0ABT9ATT5_9GAMM</name>
<keyword evidence="3" id="KW-1185">Reference proteome</keyword>
<dbReference type="RefSeq" id="WP_210814506.1">
    <property type="nucleotide sequence ID" value="NZ_JAUQTF010000014.1"/>
</dbReference>
<organism evidence="2 3">
    <name type="scientific">Providencia huashanensis</name>
    <dbReference type="NCBI Taxonomy" id="3037798"/>
    <lineage>
        <taxon>Bacteria</taxon>
        <taxon>Pseudomonadati</taxon>
        <taxon>Pseudomonadota</taxon>
        <taxon>Gammaproteobacteria</taxon>
        <taxon>Enterobacterales</taxon>
        <taxon>Morganellaceae</taxon>
        <taxon>Providencia</taxon>
    </lineage>
</organism>
<accession>A0ABT9ATT5</accession>
<dbReference type="Pfam" id="PF03230">
    <property type="entry name" value="Antirestrict"/>
    <property type="match status" value="1"/>
</dbReference>
<evidence type="ECO:0000313" key="2">
    <source>
        <dbReference type="EMBL" id="MDO7858069.1"/>
    </source>
</evidence>
<comment type="similarity">
    <text evidence="1">Belongs to the antirestriction protein family.</text>
</comment>
<reference evidence="2" key="1">
    <citation type="submission" date="2023-07" db="EMBL/GenBank/DDBJ databases">
        <authorList>
            <person name="Yang W."/>
            <person name="Chen J."/>
            <person name="Ji P."/>
            <person name="Hu F."/>
        </authorList>
    </citation>
    <scope>NUCLEOTIDE SEQUENCE</scope>
    <source>
        <strain evidence="2">CRE-138-0111</strain>
    </source>
</reference>
<reference evidence="2" key="2">
    <citation type="journal article" date="2024" name="Int. J. Antimicrob. Agents">
        <title>Identification of a novel Providencia species showing multi-drug-resistant in three patients with hospital-acquired infection.</title>
        <authorList>
            <person name="Yang W."/>
            <person name="Chen J."/>
            <person name="Yang F."/>
            <person name="Ji P."/>
            <person name="Shen S."/>
            <person name="Yin D."/>
            <person name="Hu F."/>
        </authorList>
    </citation>
    <scope>NUCLEOTIDE SEQUENCE</scope>
    <source>
        <strain evidence="2">CRE-138-0111</strain>
    </source>
</reference>
<dbReference type="InterPro" id="IPR042297">
    <property type="entry name" value="Antirestriction_sf"/>
</dbReference>
<dbReference type="InterPro" id="IPR004914">
    <property type="entry name" value="Antirestrict"/>
</dbReference>
<sequence>MFTLQEQESTVIKTNLVNSRGRSTFWRFYFSTVPDWQRLEGDIFNLMDKMCEVYHGAFWEFSMLSNGGAFIWPDMLEPSLQMFNPHNGNEAELSPEAAGIAVCLMVYSIWSFKTESSVLVEYFYQLRDYAMQHPEQAQIFHLMTKLLITL</sequence>
<protein>
    <submittedName>
        <fullName evidence="2">Antirestriction protein</fullName>
    </submittedName>
</protein>
<dbReference type="Gene3D" id="3.30.70.3580">
    <property type="entry name" value="Antirestriction protein"/>
    <property type="match status" value="1"/>
</dbReference>
<dbReference type="Proteomes" id="UP001176478">
    <property type="component" value="Unassembled WGS sequence"/>
</dbReference>
<comment type="caution">
    <text evidence="2">The sequence shown here is derived from an EMBL/GenBank/DDBJ whole genome shotgun (WGS) entry which is preliminary data.</text>
</comment>
<gene>
    <name evidence="2" type="ORF">Q5E86_17310</name>
</gene>
<evidence type="ECO:0000313" key="3">
    <source>
        <dbReference type="Proteomes" id="UP001176478"/>
    </source>
</evidence>
<evidence type="ECO:0000256" key="1">
    <source>
        <dbReference type="ARBA" id="ARBA00008618"/>
    </source>
</evidence>
<proteinExistence type="inferred from homology"/>
<dbReference type="EMBL" id="JAUQTG010000011">
    <property type="protein sequence ID" value="MDO7858069.1"/>
    <property type="molecule type" value="Genomic_DNA"/>
</dbReference>